<name>A0ABU5C4V4_9BACI</name>
<accession>A0ABU5C4V4</accession>
<keyword evidence="2" id="KW-1185">Reference proteome</keyword>
<organism evidence="1 2">
    <name type="scientific">Tigheibacillus halophilus</name>
    <dbReference type="NCBI Taxonomy" id="361280"/>
    <lineage>
        <taxon>Bacteria</taxon>
        <taxon>Bacillati</taxon>
        <taxon>Bacillota</taxon>
        <taxon>Bacilli</taxon>
        <taxon>Bacillales</taxon>
        <taxon>Bacillaceae</taxon>
        <taxon>Tigheibacillus</taxon>
    </lineage>
</organism>
<evidence type="ECO:0000313" key="1">
    <source>
        <dbReference type="EMBL" id="MDY0394230.1"/>
    </source>
</evidence>
<reference evidence="1 2" key="1">
    <citation type="submission" date="2023-10" db="EMBL/GenBank/DDBJ databases">
        <title>Virgibacillus halophilus 5B73C genome.</title>
        <authorList>
            <person name="Miliotis G."/>
            <person name="Sengupta P."/>
            <person name="Hameed A."/>
            <person name="Chuvochina M."/>
            <person name="Mcdonagh F."/>
            <person name="Simpson A.C."/>
            <person name="Singh N.K."/>
            <person name="Rekha P.D."/>
            <person name="Raman K."/>
            <person name="Hugenholtz P."/>
            <person name="Venkateswaran K."/>
        </authorList>
    </citation>
    <scope>NUCLEOTIDE SEQUENCE [LARGE SCALE GENOMIC DNA]</scope>
    <source>
        <strain evidence="1 2">5B73C</strain>
    </source>
</reference>
<dbReference type="EMBL" id="JAWDIP010000003">
    <property type="protein sequence ID" value="MDY0394230.1"/>
    <property type="molecule type" value="Genomic_DNA"/>
</dbReference>
<gene>
    <name evidence="1" type="ORF">RWE15_06725</name>
</gene>
<evidence type="ECO:0000313" key="2">
    <source>
        <dbReference type="Proteomes" id="UP001281447"/>
    </source>
</evidence>
<proteinExistence type="predicted"/>
<sequence>MPYLYINQEAESPKAGGIEFSLKPFSEDAYIYRFYLSEAAKNVQAILYDPDTLLYKSKLLMLDDAEQGMNEGKLDKKLIPESGRYVLLFTVQTEDGHYETQEIPVDFED</sequence>
<protein>
    <submittedName>
        <fullName evidence="1">Uncharacterized protein</fullName>
    </submittedName>
</protein>
<dbReference type="Proteomes" id="UP001281447">
    <property type="component" value="Unassembled WGS sequence"/>
</dbReference>
<comment type="caution">
    <text evidence="1">The sequence shown here is derived from an EMBL/GenBank/DDBJ whole genome shotgun (WGS) entry which is preliminary data.</text>
</comment>